<dbReference type="Pfam" id="PF13692">
    <property type="entry name" value="Glyco_trans_1_4"/>
    <property type="match status" value="1"/>
</dbReference>
<protein>
    <submittedName>
        <fullName evidence="1">Glycosyl transferases group 1</fullName>
    </submittedName>
</protein>
<dbReference type="AlphaFoldDB" id="A0A174SHH8"/>
<gene>
    <name evidence="1" type="ORF">ERS852557_02204</name>
</gene>
<accession>A0A174SHH8</accession>
<reference evidence="1 2" key="1">
    <citation type="submission" date="2015-09" db="EMBL/GenBank/DDBJ databases">
        <authorList>
            <consortium name="Pathogen Informatics"/>
        </authorList>
    </citation>
    <scope>NUCLEOTIDE SEQUENCE [LARGE SCALE GENOMIC DNA]</scope>
    <source>
        <strain evidence="1 2">2789STDY5834945</strain>
    </source>
</reference>
<dbReference type="Proteomes" id="UP000095541">
    <property type="component" value="Unassembled WGS sequence"/>
</dbReference>
<evidence type="ECO:0000313" key="1">
    <source>
        <dbReference type="EMBL" id="CUP94915.1"/>
    </source>
</evidence>
<sequence>MIKCGFYIENDGLKSVDCTDLRKGNPGIGGVEYATLLVAEWLSLTKDDISLTLYVRSSQNLPPSIHINVCSDIMEALVKSVNNGDEIFVLRFEPLYLQRHLLDNSFLHKLKIVLWAHNFYSRRYLSYFDSLPFVKAIVNVGREQLDAYRDHHAFYKSTFIYNGLYVSDEPVREFGERADEVTYVGGLYPAKGVQYLTQAWPAVLSEFPDAKLNIIGSGKLYSRDFNLGTFGIAESSFEKQLLEPLLDENGNIIPSVRFWGVLGPEKKQILQNTKVGIPNPGGIGETFGYTAVEMQMEGCLVTTIKNCGYMDTVYDKSMLYTDIKDLSKKIVSLLKHNRNDMSQVREYVKCNFSMAVVGEKWYELLQDVHTDKAVKQESVLVNRNFQLKWLREINRKIKLIFPFLPTVAFYQYYCYRLREKLCSPFYKLRLPVDYDKY</sequence>
<name>A0A174SHH8_BACT4</name>
<dbReference type="Gene3D" id="3.40.50.2000">
    <property type="entry name" value="Glycogen Phosphorylase B"/>
    <property type="match status" value="1"/>
</dbReference>
<dbReference type="PANTHER" id="PTHR12526">
    <property type="entry name" value="GLYCOSYLTRANSFERASE"/>
    <property type="match status" value="1"/>
</dbReference>
<dbReference type="GO" id="GO:0016740">
    <property type="term" value="F:transferase activity"/>
    <property type="evidence" value="ECO:0007669"/>
    <property type="project" value="UniProtKB-KW"/>
</dbReference>
<evidence type="ECO:0000313" key="2">
    <source>
        <dbReference type="Proteomes" id="UP000095541"/>
    </source>
</evidence>
<dbReference type="EMBL" id="CZBI01000003">
    <property type="protein sequence ID" value="CUP94915.1"/>
    <property type="molecule type" value="Genomic_DNA"/>
</dbReference>
<organism evidence="1 2">
    <name type="scientific">Bacteroides thetaiotaomicron</name>
    <dbReference type="NCBI Taxonomy" id="818"/>
    <lineage>
        <taxon>Bacteria</taxon>
        <taxon>Pseudomonadati</taxon>
        <taxon>Bacteroidota</taxon>
        <taxon>Bacteroidia</taxon>
        <taxon>Bacteroidales</taxon>
        <taxon>Bacteroidaceae</taxon>
        <taxon>Bacteroides</taxon>
    </lineage>
</organism>
<dbReference type="SUPFAM" id="SSF53756">
    <property type="entry name" value="UDP-Glycosyltransferase/glycogen phosphorylase"/>
    <property type="match status" value="1"/>
</dbReference>
<dbReference type="CDD" id="cd03801">
    <property type="entry name" value="GT4_PimA-like"/>
    <property type="match status" value="1"/>
</dbReference>
<keyword evidence="1" id="KW-0808">Transferase</keyword>
<proteinExistence type="predicted"/>